<feature type="compositionally biased region" description="Polar residues" evidence="1">
    <location>
        <begin position="68"/>
        <end position="79"/>
    </location>
</feature>
<feature type="region of interest" description="Disordered" evidence="1">
    <location>
        <begin position="1"/>
        <end position="113"/>
    </location>
</feature>
<evidence type="ECO:0000313" key="2">
    <source>
        <dbReference type="EMBL" id="GFF85002.1"/>
    </source>
</evidence>
<sequence>MSSTTATHHQPSASCGSGGKKPHRGDDGNRRPPHGGKGPARITDVRCKLYQRRGHKERDCPSRAGPENGQNPSAQGNRSSQHRRRKEGMNARDRRRVRRQQERQQQQQRQLAEMREEIEELRDVARQLYLELLDVRLQQSRRPVEEGGDGEDEDGEQYP</sequence>
<protein>
    <submittedName>
        <fullName evidence="2">Uncharacterized protein</fullName>
    </submittedName>
</protein>
<accession>A0ABQ1AN68</accession>
<keyword evidence="3" id="KW-1185">Reference proteome</keyword>
<evidence type="ECO:0000256" key="1">
    <source>
        <dbReference type="SAM" id="MobiDB-lite"/>
    </source>
</evidence>
<name>A0ABQ1AN68_9EURO</name>
<dbReference type="SUPFAM" id="SSF57756">
    <property type="entry name" value="Retrovirus zinc finger-like domains"/>
    <property type="match status" value="1"/>
</dbReference>
<dbReference type="InterPro" id="IPR036875">
    <property type="entry name" value="Znf_CCHC_sf"/>
</dbReference>
<comment type="caution">
    <text evidence="2">The sequence shown here is derived from an EMBL/GenBank/DDBJ whole genome shotgun (WGS) entry which is preliminary data.</text>
</comment>
<dbReference type="Proteomes" id="UP000465266">
    <property type="component" value="Unassembled WGS sequence"/>
</dbReference>
<feature type="compositionally biased region" description="Acidic residues" evidence="1">
    <location>
        <begin position="146"/>
        <end position="159"/>
    </location>
</feature>
<gene>
    <name evidence="2" type="ORF">IFM53868_04337</name>
</gene>
<reference evidence="2 3" key="1">
    <citation type="submission" date="2020-01" db="EMBL/GenBank/DDBJ databases">
        <title>Draft genome sequence of Aspergillus udagawae IFM 53868.</title>
        <authorList>
            <person name="Takahashi H."/>
            <person name="Yaguchi T."/>
        </authorList>
    </citation>
    <scope>NUCLEOTIDE SEQUENCE [LARGE SCALE GENOMIC DNA]</scope>
    <source>
        <strain evidence="2 3">IFM 53868</strain>
    </source>
</reference>
<dbReference type="EMBL" id="BLKG01000037">
    <property type="protein sequence ID" value="GFF85002.1"/>
    <property type="molecule type" value="Genomic_DNA"/>
</dbReference>
<evidence type="ECO:0000313" key="3">
    <source>
        <dbReference type="Proteomes" id="UP000465266"/>
    </source>
</evidence>
<feature type="region of interest" description="Disordered" evidence="1">
    <location>
        <begin position="136"/>
        <end position="159"/>
    </location>
</feature>
<organism evidence="2 3">
    <name type="scientific">Aspergillus udagawae</name>
    <dbReference type="NCBI Taxonomy" id="91492"/>
    <lineage>
        <taxon>Eukaryota</taxon>
        <taxon>Fungi</taxon>
        <taxon>Dikarya</taxon>
        <taxon>Ascomycota</taxon>
        <taxon>Pezizomycotina</taxon>
        <taxon>Eurotiomycetes</taxon>
        <taxon>Eurotiomycetidae</taxon>
        <taxon>Eurotiales</taxon>
        <taxon>Aspergillaceae</taxon>
        <taxon>Aspergillus</taxon>
        <taxon>Aspergillus subgen. Fumigati</taxon>
    </lineage>
</organism>
<proteinExistence type="predicted"/>
<feature type="compositionally biased region" description="Polar residues" evidence="1">
    <location>
        <begin position="1"/>
        <end position="15"/>
    </location>
</feature>